<accession>A0A4R1BQK9</accession>
<dbReference type="InterPro" id="IPR038377">
    <property type="entry name" value="Na/Glc_symporter_sf"/>
</dbReference>
<keyword evidence="6 7" id="KW-0472">Membrane</keyword>
<dbReference type="PANTHER" id="PTHR48086">
    <property type="entry name" value="SODIUM/PROLINE SYMPORTER-RELATED"/>
    <property type="match status" value="1"/>
</dbReference>
<reference evidence="8 9" key="1">
    <citation type="submission" date="2019-03" db="EMBL/GenBank/DDBJ databases">
        <title>Whole genome sequence of a novel Rubrobacter taiwanensis strain, isolated from Yellowstone National Park.</title>
        <authorList>
            <person name="Freed S."/>
            <person name="Ramaley R.F."/>
            <person name="Kyndt J.A."/>
        </authorList>
    </citation>
    <scope>NUCLEOTIDE SEQUENCE [LARGE SCALE GENOMIC DNA]</scope>
    <source>
        <strain evidence="8 9">Yellowstone</strain>
    </source>
</reference>
<proteinExistence type="inferred from homology"/>
<name>A0A4R1BQK9_9ACTN</name>
<dbReference type="OrthoDB" id="9789704at2"/>
<evidence type="ECO:0000256" key="2">
    <source>
        <dbReference type="ARBA" id="ARBA00006434"/>
    </source>
</evidence>
<evidence type="ECO:0008006" key="10">
    <source>
        <dbReference type="Google" id="ProtNLM"/>
    </source>
</evidence>
<dbReference type="PANTHER" id="PTHR48086:SF7">
    <property type="entry name" value="SODIUM-SOLUTE SYMPORTER-RELATED"/>
    <property type="match status" value="1"/>
</dbReference>
<dbReference type="GO" id="GO:0005886">
    <property type="term" value="C:plasma membrane"/>
    <property type="evidence" value="ECO:0007669"/>
    <property type="project" value="TreeGrafter"/>
</dbReference>
<feature type="transmembrane region" description="Helical" evidence="7">
    <location>
        <begin position="49"/>
        <end position="71"/>
    </location>
</feature>
<comment type="subcellular location">
    <subcellularLocation>
        <location evidence="1">Membrane</location>
        <topology evidence="1">Multi-pass membrane protein</topology>
    </subcellularLocation>
</comment>
<evidence type="ECO:0000256" key="4">
    <source>
        <dbReference type="ARBA" id="ARBA00022692"/>
    </source>
</evidence>
<evidence type="ECO:0000256" key="3">
    <source>
        <dbReference type="ARBA" id="ARBA00022448"/>
    </source>
</evidence>
<comment type="similarity">
    <text evidence="2">Belongs to the sodium:solute symporter (SSF) (TC 2.A.21) family.</text>
</comment>
<evidence type="ECO:0000256" key="7">
    <source>
        <dbReference type="SAM" id="Phobius"/>
    </source>
</evidence>
<feature type="transmembrane region" description="Helical" evidence="7">
    <location>
        <begin position="102"/>
        <end position="122"/>
    </location>
</feature>
<evidence type="ECO:0000313" key="8">
    <source>
        <dbReference type="EMBL" id="TCJ20029.1"/>
    </source>
</evidence>
<evidence type="ECO:0000256" key="5">
    <source>
        <dbReference type="ARBA" id="ARBA00022989"/>
    </source>
</evidence>
<keyword evidence="4 7" id="KW-0812">Transmembrane</keyword>
<dbReference type="Gene3D" id="1.20.1730.10">
    <property type="entry name" value="Sodium/glucose cotransporter"/>
    <property type="match status" value="1"/>
</dbReference>
<feature type="transmembrane region" description="Helical" evidence="7">
    <location>
        <begin position="24"/>
        <end position="43"/>
    </location>
</feature>
<dbReference type="EMBL" id="SKBU01000006">
    <property type="protein sequence ID" value="TCJ20029.1"/>
    <property type="molecule type" value="Genomic_DNA"/>
</dbReference>
<gene>
    <name evidence="8" type="ORF">E0L93_03545</name>
</gene>
<dbReference type="AlphaFoldDB" id="A0A4R1BQK9"/>
<organism evidence="8 9">
    <name type="scientific">Rubrobacter taiwanensis</name>
    <dbReference type="NCBI Taxonomy" id="185139"/>
    <lineage>
        <taxon>Bacteria</taxon>
        <taxon>Bacillati</taxon>
        <taxon>Actinomycetota</taxon>
        <taxon>Rubrobacteria</taxon>
        <taxon>Rubrobacterales</taxon>
        <taxon>Rubrobacteraceae</taxon>
        <taxon>Rubrobacter</taxon>
    </lineage>
</organism>
<comment type="caution">
    <text evidence="8">The sequence shown here is derived from an EMBL/GenBank/DDBJ whole genome shotgun (WGS) entry which is preliminary data.</text>
</comment>
<protein>
    <recommendedName>
        <fullName evidence="10">Sodium:solute symporter family protein</fullName>
    </recommendedName>
</protein>
<keyword evidence="3" id="KW-0813">Transport</keyword>
<dbReference type="PROSITE" id="PS50283">
    <property type="entry name" value="NA_SOLUT_SYMP_3"/>
    <property type="match status" value="1"/>
</dbReference>
<dbReference type="GO" id="GO:0022857">
    <property type="term" value="F:transmembrane transporter activity"/>
    <property type="evidence" value="ECO:0007669"/>
    <property type="project" value="InterPro"/>
</dbReference>
<sequence length="136" mass="14413">MNLARDFYQQLTPREVPSVELRKVGQVAVVVFATLAFTLAVLMPDIVTAIVFAYTLYSAGLLVPLYAGYLWRGATPAAGMLSVIGGGGTALVWYILGEPLGLPPIVPAIAVALVAIVLVSLLTEGPSREQLRVFDA</sequence>
<dbReference type="Proteomes" id="UP000295244">
    <property type="component" value="Unassembled WGS sequence"/>
</dbReference>
<keyword evidence="5 7" id="KW-1133">Transmembrane helix</keyword>
<dbReference type="InterPro" id="IPR050277">
    <property type="entry name" value="Sodium:Solute_Symporter"/>
</dbReference>
<dbReference type="InterPro" id="IPR001734">
    <property type="entry name" value="Na/solute_symporter"/>
</dbReference>
<keyword evidence="9" id="KW-1185">Reference proteome</keyword>
<feature type="transmembrane region" description="Helical" evidence="7">
    <location>
        <begin position="78"/>
        <end position="96"/>
    </location>
</feature>
<evidence type="ECO:0000256" key="6">
    <source>
        <dbReference type="ARBA" id="ARBA00023136"/>
    </source>
</evidence>
<evidence type="ECO:0000313" key="9">
    <source>
        <dbReference type="Proteomes" id="UP000295244"/>
    </source>
</evidence>
<evidence type="ECO:0000256" key="1">
    <source>
        <dbReference type="ARBA" id="ARBA00004141"/>
    </source>
</evidence>
<dbReference type="RefSeq" id="WP_132688539.1">
    <property type="nucleotide sequence ID" value="NZ_SKBU01000006.1"/>
</dbReference>